<dbReference type="Gene3D" id="3.40.190.170">
    <property type="entry name" value="Bacterial extracellular solute-binding protein, family 7"/>
    <property type="match status" value="1"/>
</dbReference>
<dbReference type="AlphaFoldDB" id="A8LK23"/>
<dbReference type="InterPro" id="IPR018389">
    <property type="entry name" value="DctP_fam"/>
</dbReference>
<dbReference type="NCBIfam" id="NF037995">
    <property type="entry name" value="TRAP_S1"/>
    <property type="match status" value="1"/>
</dbReference>
<comment type="subcellular location">
    <subcellularLocation>
        <location evidence="1">Periplasm</location>
    </subcellularLocation>
</comment>
<dbReference type="EMBL" id="CP000830">
    <property type="protein sequence ID" value="ABV93222.1"/>
    <property type="molecule type" value="Genomic_DNA"/>
</dbReference>
<protein>
    <submittedName>
        <fullName evidence="5">TRAP dicarboxylate transporter-DctP subunit</fullName>
    </submittedName>
</protein>
<name>A8LK23_DINSH</name>
<dbReference type="GO" id="GO:0055085">
    <property type="term" value="P:transmembrane transport"/>
    <property type="evidence" value="ECO:0007669"/>
    <property type="project" value="InterPro"/>
</dbReference>
<dbReference type="GO" id="GO:0042597">
    <property type="term" value="C:periplasmic space"/>
    <property type="evidence" value="ECO:0007669"/>
    <property type="project" value="UniProtKB-SubCell"/>
</dbReference>
<dbReference type="Proteomes" id="UP000006833">
    <property type="component" value="Chromosome"/>
</dbReference>
<evidence type="ECO:0000256" key="4">
    <source>
        <dbReference type="SAM" id="SignalP"/>
    </source>
</evidence>
<dbReference type="RefSeq" id="WP_012178152.1">
    <property type="nucleotide sequence ID" value="NC_009952.1"/>
</dbReference>
<keyword evidence="6" id="KW-1185">Reference proteome</keyword>
<evidence type="ECO:0000256" key="3">
    <source>
        <dbReference type="ARBA" id="ARBA00022764"/>
    </source>
</evidence>
<dbReference type="PANTHER" id="PTHR33376">
    <property type="match status" value="1"/>
</dbReference>
<evidence type="ECO:0000313" key="6">
    <source>
        <dbReference type="Proteomes" id="UP000006833"/>
    </source>
</evidence>
<gene>
    <name evidence="5" type="ordered locus">Dshi_1480</name>
</gene>
<evidence type="ECO:0000256" key="1">
    <source>
        <dbReference type="ARBA" id="ARBA00004418"/>
    </source>
</evidence>
<keyword evidence="2 4" id="KW-0732">Signal</keyword>
<dbReference type="KEGG" id="dsh:Dshi_1480"/>
<sequence length="347" mass="37396">MNTLLKTALTGAVALSLSAGLAAAQDVTLRCQHFLSPQGSIPKFFITPWAEKIEAESEGRIKVEIYPAMQLGGKPPALYDQIRDGVIDCGWALPAYTPGRFPESEVFELPFMTTMSAENSSRAAWEFTEKYLMERMGDIHLMAVHVHGPGVIHKKGAPIMSTADFDGLKLRGPSRQANKLLETLGATPVGMPVPAFPESLSKGIVDGGVIPWEIVPPLKVHELADSHTQIGGDRALYNTFFLWGMNKATYEGLPEDLRAIIDANSGLEASAWAGRAMDQGDGLGEEVVAGTDNKIHTLDDATVAELRKIGDDLTAAWIAEMEDKGLPGAAMVDDARMLITKHEDGSS</sequence>
<keyword evidence="3" id="KW-0574">Periplasm</keyword>
<dbReference type="InterPro" id="IPR038404">
    <property type="entry name" value="TRAP_DctP_sf"/>
</dbReference>
<dbReference type="PANTHER" id="PTHR33376:SF15">
    <property type="entry name" value="BLL6794 PROTEIN"/>
    <property type="match status" value="1"/>
</dbReference>
<dbReference type="OrthoDB" id="7822595at2"/>
<evidence type="ECO:0000313" key="5">
    <source>
        <dbReference type="EMBL" id="ABV93222.1"/>
    </source>
</evidence>
<accession>A8LK23</accession>
<organism evidence="5 6">
    <name type="scientific">Dinoroseobacter shibae (strain DSM 16493 / NCIMB 14021 / DFL 12)</name>
    <dbReference type="NCBI Taxonomy" id="398580"/>
    <lineage>
        <taxon>Bacteria</taxon>
        <taxon>Pseudomonadati</taxon>
        <taxon>Pseudomonadota</taxon>
        <taxon>Alphaproteobacteria</taxon>
        <taxon>Rhodobacterales</taxon>
        <taxon>Roseobacteraceae</taxon>
        <taxon>Dinoroseobacter</taxon>
    </lineage>
</organism>
<dbReference type="eggNOG" id="COG1638">
    <property type="taxonomic scope" value="Bacteria"/>
</dbReference>
<reference evidence="6" key="1">
    <citation type="journal article" date="2010" name="ISME J.">
        <title>The complete genome sequence of the algal symbiont Dinoroseobacter shibae: a hitchhiker's guide to life in the sea.</title>
        <authorList>
            <person name="Wagner-Dobler I."/>
            <person name="Ballhausen B."/>
            <person name="Berger M."/>
            <person name="Brinkhoff T."/>
            <person name="Buchholz I."/>
            <person name="Bunk B."/>
            <person name="Cypionka H."/>
            <person name="Daniel R."/>
            <person name="Drepper T."/>
            <person name="Gerdts G."/>
            <person name="Hahnke S."/>
            <person name="Han C."/>
            <person name="Jahn D."/>
            <person name="Kalhoefer D."/>
            <person name="Kiss H."/>
            <person name="Klenk H.P."/>
            <person name="Kyrpides N."/>
            <person name="Liebl W."/>
            <person name="Liesegang H."/>
            <person name="Meincke L."/>
            <person name="Pati A."/>
            <person name="Petersen J."/>
            <person name="Piekarski T."/>
            <person name="Pommerenke C."/>
            <person name="Pradella S."/>
            <person name="Pukall R."/>
            <person name="Rabus R."/>
            <person name="Stackebrandt E."/>
            <person name="Thole S."/>
            <person name="Thompson L."/>
            <person name="Tielen P."/>
            <person name="Tomasch J."/>
            <person name="von Jan M."/>
            <person name="Wanphrut N."/>
            <person name="Wichels A."/>
            <person name="Zech H."/>
            <person name="Simon M."/>
        </authorList>
    </citation>
    <scope>NUCLEOTIDE SEQUENCE [LARGE SCALE GENOMIC DNA]</scope>
    <source>
        <strain evidence="6">DSM 16493 / NCIMB 14021 / DFL 12</strain>
    </source>
</reference>
<dbReference type="STRING" id="398580.Dshi_1480"/>
<dbReference type="Pfam" id="PF03480">
    <property type="entry name" value="DctP"/>
    <property type="match status" value="1"/>
</dbReference>
<proteinExistence type="predicted"/>
<dbReference type="CDD" id="cd13665">
    <property type="entry name" value="PBP2_TRAP_Dctp3_4"/>
    <property type="match status" value="1"/>
</dbReference>
<feature type="chain" id="PRO_5005335355" evidence="4">
    <location>
        <begin position="25"/>
        <end position="347"/>
    </location>
</feature>
<evidence type="ECO:0000256" key="2">
    <source>
        <dbReference type="ARBA" id="ARBA00022729"/>
    </source>
</evidence>
<dbReference type="HOGENOM" id="CLU_036176_2_0_5"/>
<feature type="signal peptide" evidence="4">
    <location>
        <begin position="1"/>
        <end position="24"/>
    </location>
</feature>